<organism evidence="2">
    <name type="scientific">Strongyloides ratti</name>
    <name type="common">Parasitic roundworm</name>
    <dbReference type="NCBI Taxonomy" id="34506"/>
    <lineage>
        <taxon>Eukaryota</taxon>
        <taxon>Metazoa</taxon>
        <taxon>Ecdysozoa</taxon>
        <taxon>Nematoda</taxon>
        <taxon>Chromadorea</taxon>
        <taxon>Rhabditida</taxon>
        <taxon>Tylenchina</taxon>
        <taxon>Panagrolaimomorpha</taxon>
        <taxon>Strongyloidoidea</taxon>
        <taxon>Strongyloididae</taxon>
        <taxon>Strongyloides</taxon>
    </lineage>
</organism>
<keyword evidence="1" id="KW-0812">Transmembrane</keyword>
<dbReference type="WormBase" id="SRAE_1000034550">
    <property type="protein sequence ID" value="SRP10250"/>
    <property type="gene ID" value="WBGene00256941"/>
</dbReference>
<evidence type="ECO:0000256" key="1">
    <source>
        <dbReference type="SAM" id="Phobius"/>
    </source>
</evidence>
<keyword evidence="1" id="KW-1133">Transmembrane helix</keyword>
<evidence type="ECO:0000313" key="3">
    <source>
        <dbReference type="Proteomes" id="UP000035682"/>
    </source>
</evidence>
<dbReference type="WBParaSite" id="SRAE_1000034550.1">
    <property type="protein sequence ID" value="SRAE_1000034550.1"/>
    <property type="gene ID" value="WBGene00256941"/>
</dbReference>
<dbReference type="RefSeq" id="XP_024501273.1">
    <property type="nucleotide sequence ID" value="XM_024647168.1"/>
</dbReference>
<feature type="transmembrane region" description="Helical" evidence="1">
    <location>
        <begin position="149"/>
        <end position="174"/>
    </location>
</feature>
<reference evidence="2 3" key="1">
    <citation type="submission" date="2014-09" db="EMBL/GenBank/DDBJ databases">
        <authorList>
            <person name="Martin A.A."/>
        </authorList>
    </citation>
    <scope>NUCLEOTIDE SEQUENCE</scope>
    <source>
        <strain evidence="3">ED321</strain>
        <strain evidence="2">ED321 Heterogonic</strain>
    </source>
</reference>
<evidence type="ECO:0000313" key="5">
    <source>
        <dbReference type="WormBase" id="SRAE_1000034550"/>
    </source>
</evidence>
<feature type="transmembrane region" description="Helical" evidence="1">
    <location>
        <begin position="93"/>
        <end position="113"/>
    </location>
</feature>
<name>A0A090KXC7_STRRB</name>
<reference evidence="4" key="2">
    <citation type="submission" date="2020-12" db="UniProtKB">
        <authorList>
            <consortium name="WormBaseParasite"/>
        </authorList>
    </citation>
    <scope>IDENTIFICATION</scope>
</reference>
<feature type="transmembrane region" description="Helical" evidence="1">
    <location>
        <begin position="180"/>
        <end position="204"/>
    </location>
</feature>
<dbReference type="CTD" id="36374436"/>
<feature type="transmembrane region" description="Helical" evidence="1">
    <location>
        <begin position="119"/>
        <end position="142"/>
    </location>
</feature>
<sequence>MTIKPEFSKIQQNFINKSKKGNDNEVNIYETRKILPNTITNSDVNSKSSIIKKIKVHDIEKSGNGKLKLFGKLQLTIKDIFFLLQYGVLEKSLYFNFIIGIIVFFLSCILIFYTSSITYFNILIIGLDFSFISSVTLITLILNNPYISIISFCGSIVFINGFGICICLITTLIYEEEYLYNHILIYFLWLIIFVISLIQLLCIIHRTFIKISINDFYKAITNEDEKIRNEK</sequence>
<dbReference type="AlphaFoldDB" id="A0A090KXC7"/>
<keyword evidence="3" id="KW-1185">Reference proteome</keyword>
<dbReference type="Proteomes" id="UP000035682">
    <property type="component" value="Unplaced"/>
</dbReference>
<dbReference type="EMBL" id="LN609528">
    <property type="protein sequence ID" value="CEF62071.1"/>
    <property type="molecule type" value="Genomic_DNA"/>
</dbReference>
<evidence type="ECO:0000313" key="4">
    <source>
        <dbReference type="WBParaSite" id="SRAE_1000034550.1"/>
    </source>
</evidence>
<evidence type="ECO:0000313" key="2">
    <source>
        <dbReference type="EMBL" id="CEF62071.1"/>
    </source>
</evidence>
<proteinExistence type="predicted"/>
<gene>
    <name evidence="2 4 5" type="ORF">SRAE_1000034550</name>
</gene>
<keyword evidence="1" id="KW-0472">Membrane</keyword>
<dbReference type="GeneID" id="36374436"/>
<accession>A0A090KXC7</accession>
<protein>
    <submittedName>
        <fullName evidence="2 4">Uncharacterized protein</fullName>
    </submittedName>
</protein>